<dbReference type="GO" id="GO:0061630">
    <property type="term" value="F:ubiquitin protein ligase activity"/>
    <property type="evidence" value="ECO:0007669"/>
    <property type="project" value="TreeGrafter"/>
</dbReference>
<feature type="compositionally biased region" description="Polar residues" evidence="5">
    <location>
        <begin position="1"/>
        <end position="12"/>
    </location>
</feature>
<evidence type="ECO:0000256" key="2">
    <source>
        <dbReference type="ARBA" id="ARBA00022771"/>
    </source>
</evidence>
<evidence type="ECO:0000256" key="1">
    <source>
        <dbReference type="ARBA" id="ARBA00022723"/>
    </source>
</evidence>
<feature type="region of interest" description="Disordered" evidence="5">
    <location>
        <begin position="210"/>
        <end position="245"/>
    </location>
</feature>
<dbReference type="Proteomes" id="UP000070501">
    <property type="component" value="Unassembled WGS sequence"/>
</dbReference>
<dbReference type="GO" id="GO:0006511">
    <property type="term" value="P:ubiquitin-dependent protein catabolic process"/>
    <property type="evidence" value="ECO:0007669"/>
    <property type="project" value="TreeGrafter"/>
</dbReference>
<feature type="compositionally biased region" description="Low complexity" evidence="5">
    <location>
        <begin position="67"/>
        <end position="93"/>
    </location>
</feature>
<dbReference type="PANTHER" id="PTHR22765">
    <property type="entry name" value="RING FINGER AND PROTEASE ASSOCIATED DOMAIN-CONTAINING"/>
    <property type="match status" value="1"/>
</dbReference>
<name>A0A136J7Z0_9PEZI</name>
<accession>A0A136J7Z0</accession>
<keyword evidence="1" id="KW-0479">Metal-binding</keyword>
<dbReference type="AlphaFoldDB" id="A0A136J7Z0"/>
<dbReference type="OrthoDB" id="8062037at2759"/>
<keyword evidence="3" id="KW-0862">Zinc</keyword>
<dbReference type="SMART" id="SM00184">
    <property type="entry name" value="RING"/>
    <property type="match status" value="1"/>
</dbReference>
<gene>
    <name evidence="7" type="ORF">Micbo1qcDRAFT_161257</name>
</gene>
<dbReference type="InParanoid" id="A0A136J7Z0"/>
<dbReference type="InterPro" id="IPR013083">
    <property type="entry name" value="Znf_RING/FYVE/PHD"/>
</dbReference>
<dbReference type="STRING" id="196109.A0A136J7Z0"/>
<keyword evidence="8" id="KW-1185">Reference proteome</keyword>
<feature type="domain" description="RING-type" evidence="6">
    <location>
        <begin position="136"/>
        <end position="191"/>
    </location>
</feature>
<dbReference type="InterPro" id="IPR018957">
    <property type="entry name" value="Znf_C3HC4_RING-type"/>
</dbReference>
<evidence type="ECO:0000256" key="3">
    <source>
        <dbReference type="ARBA" id="ARBA00022833"/>
    </source>
</evidence>
<keyword evidence="2 4" id="KW-0863">Zinc-finger</keyword>
<feature type="region of interest" description="Disordered" evidence="5">
    <location>
        <begin position="1"/>
        <end position="108"/>
    </location>
</feature>
<reference evidence="8" key="1">
    <citation type="submission" date="2016-02" db="EMBL/GenBank/DDBJ databases">
        <title>Draft genome sequence of Microdochium bolleyi, a fungal endophyte of beachgrass.</title>
        <authorList>
            <consortium name="DOE Joint Genome Institute"/>
            <person name="David A.S."/>
            <person name="May G."/>
            <person name="Haridas S."/>
            <person name="Lim J."/>
            <person name="Wang M."/>
            <person name="Labutti K."/>
            <person name="Lipzen A."/>
            <person name="Barry K."/>
            <person name="Grigoriev I.V."/>
        </authorList>
    </citation>
    <scope>NUCLEOTIDE SEQUENCE [LARGE SCALE GENOMIC DNA]</scope>
    <source>
        <strain evidence="8">J235TASD1</strain>
    </source>
</reference>
<dbReference type="PROSITE" id="PS50089">
    <property type="entry name" value="ZF_RING_2"/>
    <property type="match status" value="1"/>
</dbReference>
<evidence type="ECO:0000256" key="4">
    <source>
        <dbReference type="PROSITE-ProRule" id="PRU00175"/>
    </source>
</evidence>
<dbReference type="Gene3D" id="3.30.40.10">
    <property type="entry name" value="Zinc/RING finger domain, C3HC4 (zinc finger)"/>
    <property type="match status" value="1"/>
</dbReference>
<protein>
    <recommendedName>
        <fullName evidence="6">RING-type domain-containing protein</fullName>
    </recommendedName>
</protein>
<dbReference type="GO" id="GO:0008270">
    <property type="term" value="F:zinc ion binding"/>
    <property type="evidence" value="ECO:0007669"/>
    <property type="project" value="UniProtKB-KW"/>
</dbReference>
<evidence type="ECO:0000256" key="5">
    <source>
        <dbReference type="SAM" id="MobiDB-lite"/>
    </source>
</evidence>
<evidence type="ECO:0000313" key="8">
    <source>
        <dbReference type="Proteomes" id="UP000070501"/>
    </source>
</evidence>
<dbReference type="InterPro" id="IPR051826">
    <property type="entry name" value="E3_ubiquitin-ligase_domain"/>
</dbReference>
<dbReference type="SUPFAM" id="SSF57850">
    <property type="entry name" value="RING/U-box"/>
    <property type="match status" value="1"/>
</dbReference>
<organism evidence="7 8">
    <name type="scientific">Microdochium bolleyi</name>
    <dbReference type="NCBI Taxonomy" id="196109"/>
    <lineage>
        <taxon>Eukaryota</taxon>
        <taxon>Fungi</taxon>
        <taxon>Dikarya</taxon>
        <taxon>Ascomycota</taxon>
        <taxon>Pezizomycotina</taxon>
        <taxon>Sordariomycetes</taxon>
        <taxon>Xylariomycetidae</taxon>
        <taxon>Xylariales</taxon>
        <taxon>Microdochiaceae</taxon>
        <taxon>Microdochium</taxon>
    </lineage>
</organism>
<evidence type="ECO:0000259" key="6">
    <source>
        <dbReference type="PROSITE" id="PS50089"/>
    </source>
</evidence>
<dbReference type="Pfam" id="PF00097">
    <property type="entry name" value="zf-C3HC4"/>
    <property type="match status" value="1"/>
</dbReference>
<proteinExistence type="predicted"/>
<evidence type="ECO:0000313" key="7">
    <source>
        <dbReference type="EMBL" id="KXJ93275.1"/>
    </source>
</evidence>
<dbReference type="EMBL" id="KQ964248">
    <property type="protein sequence ID" value="KXJ93275.1"/>
    <property type="molecule type" value="Genomic_DNA"/>
</dbReference>
<dbReference type="InterPro" id="IPR001841">
    <property type="entry name" value="Znf_RING"/>
</dbReference>
<sequence length="329" mass="35336">MPPISGSRTSFPVLQRGRKRTTQFRAQEDTYEAMSPSQPRLSKQDSDIAVAVRADVAKGGSDPSRVTATTLTSTTTTSSPATAAAAAASTAAAGSPSHPGRRRRPRYNTLNPLRLLRGTAADADAPPQPQPPLEECSICQDPVGVANPEGQIESMVQLHCGHRFGGRCIVTWIRDSFGAHYNTSPCCPVCRQEIAHACGHTLLESILRQPAPVSHNSPPVARGSSRGQTRQVAHHNGESGVSETHDGKSYRLSVLSKVIIPTKAAMIASRDLMRLAGTAAVYTYRLSRHMVKRSRDLNKVYAARPESPETIQMVPPAGLCSICTQLESE</sequence>